<proteinExistence type="predicted"/>
<dbReference type="HOGENOM" id="CLU_075053_9_1_9"/>
<keyword evidence="3" id="KW-1185">Reference proteome</keyword>
<dbReference type="AlphaFoldDB" id="F2JJQ0"/>
<dbReference type="SUPFAM" id="SSF51206">
    <property type="entry name" value="cAMP-binding domain-like"/>
    <property type="match status" value="1"/>
</dbReference>
<dbReference type="GO" id="GO:0005829">
    <property type="term" value="C:cytosol"/>
    <property type="evidence" value="ECO:0007669"/>
    <property type="project" value="TreeGrafter"/>
</dbReference>
<dbReference type="PANTHER" id="PTHR24567">
    <property type="entry name" value="CRP FAMILY TRANSCRIPTIONAL REGULATORY PROTEIN"/>
    <property type="match status" value="1"/>
</dbReference>
<evidence type="ECO:0000313" key="3">
    <source>
        <dbReference type="Proteomes" id="UP000008467"/>
    </source>
</evidence>
<protein>
    <submittedName>
        <fullName evidence="2">Putative transcriptional regulator, Crp/Fnr family</fullName>
    </submittedName>
</protein>
<dbReference type="KEGG" id="cle:Clole_0345"/>
<dbReference type="RefSeq" id="WP_013655393.1">
    <property type="nucleotide sequence ID" value="NC_015275.1"/>
</dbReference>
<dbReference type="STRING" id="642492.Clole_0345"/>
<dbReference type="InterPro" id="IPR014710">
    <property type="entry name" value="RmlC-like_jellyroll"/>
</dbReference>
<name>F2JJQ0_CELLD</name>
<reference evidence="2 3" key="1">
    <citation type="journal article" date="2011" name="J. Bacteriol.">
        <title>Complete genome sequence of the cellulose-degrading bacterium Cellulosilyticum lentocellum.</title>
        <authorList>
            <consortium name="US DOE Joint Genome Institute"/>
            <person name="Miller D.A."/>
            <person name="Suen G."/>
            <person name="Bruce D."/>
            <person name="Copeland A."/>
            <person name="Cheng J.F."/>
            <person name="Detter C."/>
            <person name="Goodwin L.A."/>
            <person name="Han C.S."/>
            <person name="Hauser L.J."/>
            <person name="Land M.L."/>
            <person name="Lapidus A."/>
            <person name="Lucas S."/>
            <person name="Meincke L."/>
            <person name="Pitluck S."/>
            <person name="Tapia R."/>
            <person name="Teshima H."/>
            <person name="Woyke T."/>
            <person name="Fox B.G."/>
            <person name="Angert E.R."/>
            <person name="Currie C.R."/>
        </authorList>
    </citation>
    <scope>NUCLEOTIDE SEQUENCE [LARGE SCALE GENOMIC DNA]</scope>
    <source>
        <strain evidence="3">ATCC 49066 / DSM 5427 / NCIMB 11756 / RHM5</strain>
    </source>
</reference>
<dbReference type="Proteomes" id="UP000008467">
    <property type="component" value="Chromosome"/>
</dbReference>
<dbReference type="Gene3D" id="2.60.120.10">
    <property type="entry name" value="Jelly Rolls"/>
    <property type="match status" value="1"/>
</dbReference>
<evidence type="ECO:0000313" key="2">
    <source>
        <dbReference type="EMBL" id="ADZ82092.1"/>
    </source>
</evidence>
<dbReference type="EMBL" id="CP002582">
    <property type="protein sequence ID" value="ADZ82092.1"/>
    <property type="molecule type" value="Genomic_DNA"/>
</dbReference>
<dbReference type="InterPro" id="IPR000595">
    <property type="entry name" value="cNMP-bd_dom"/>
</dbReference>
<dbReference type="PROSITE" id="PS50042">
    <property type="entry name" value="CNMP_BINDING_3"/>
    <property type="match status" value="1"/>
</dbReference>
<dbReference type="Pfam" id="PF00027">
    <property type="entry name" value="cNMP_binding"/>
    <property type="match status" value="1"/>
</dbReference>
<dbReference type="InterPro" id="IPR050397">
    <property type="entry name" value="Env_Response_Regulators"/>
</dbReference>
<dbReference type="PANTHER" id="PTHR24567:SF76">
    <property type="entry name" value="CYCLIC NUCLEOTIDE-BINDING DOMAIN PROTEIN"/>
    <property type="match status" value="1"/>
</dbReference>
<dbReference type="GO" id="GO:0003700">
    <property type="term" value="F:DNA-binding transcription factor activity"/>
    <property type="evidence" value="ECO:0007669"/>
    <property type="project" value="TreeGrafter"/>
</dbReference>
<dbReference type="eggNOG" id="COG0664">
    <property type="taxonomic scope" value="Bacteria"/>
</dbReference>
<organism evidence="2 3">
    <name type="scientific">Cellulosilyticum lentocellum (strain ATCC 49066 / DSM 5427 / NCIMB 11756 / RHM5)</name>
    <name type="common">Clostridium lentocellum</name>
    <dbReference type="NCBI Taxonomy" id="642492"/>
    <lineage>
        <taxon>Bacteria</taxon>
        <taxon>Bacillati</taxon>
        <taxon>Bacillota</taxon>
        <taxon>Clostridia</taxon>
        <taxon>Lachnospirales</taxon>
        <taxon>Cellulosilyticaceae</taxon>
        <taxon>Cellulosilyticum</taxon>
    </lineage>
</organism>
<sequence>MLEALIQLQQMIEEISQEKMPIEIQEINLENIFLKNVSKGEVIVHVGDKPAEFYFVVTGIFRSYYIDREGNDVTRIFTSEGSGFGVETLFNEKASPCCTEALENSRVLVIPGQQIKELISTSSYFTKFYINLLEESIHYKIERESSFLLKSATERYLDFKRYYPKLEERVNQSYIASYLGITPVSLSRIRKTIREEN</sequence>
<accession>F2JJQ0</accession>
<dbReference type="CDD" id="cd00038">
    <property type="entry name" value="CAP_ED"/>
    <property type="match status" value="1"/>
</dbReference>
<evidence type="ECO:0000259" key="1">
    <source>
        <dbReference type="PROSITE" id="PS50042"/>
    </source>
</evidence>
<dbReference type="SMART" id="SM00100">
    <property type="entry name" value="cNMP"/>
    <property type="match status" value="1"/>
</dbReference>
<gene>
    <name evidence="2" type="ordered locus">Clole_0345</name>
</gene>
<feature type="domain" description="Cyclic nucleotide-binding" evidence="1">
    <location>
        <begin position="11"/>
        <end position="136"/>
    </location>
</feature>
<dbReference type="InterPro" id="IPR018490">
    <property type="entry name" value="cNMP-bd_dom_sf"/>
</dbReference>